<accession>A0A1D1UPJ8</accession>
<evidence type="ECO:0000313" key="1">
    <source>
        <dbReference type="EMBL" id="GAU91371.1"/>
    </source>
</evidence>
<organism evidence="1 2">
    <name type="scientific">Ramazzottius varieornatus</name>
    <name type="common">Water bear</name>
    <name type="synonym">Tardigrade</name>
    <dbReference type="NCBI Taxonomy" id="947166"/>
    <lineage>
        <taxon>Eukaryota</taxon>
        <taxon>Metazoa</taxon>
        <taxon>Ecdysozoa</taxon>
        <taxon>Tardigrada</taxon>
        <taxon>Eutardigrada</taxon>
        <taxon>Parachela</taxon>
        <taxon>Hypsibioidea</taxon>
        <taxon>Ramazzottiidae</taxon>
        <taxon>Ramazzottius</taxon>
    </lineage>
</organism>
<reference evidence="1 2" key="1">
    <citation type="journal article" date="2016" name="Nat. Commun.">
        <title>Extremotolerant tardigrade genome and improved radiotolerance of human cultured cells by tardigrade-unique protein.</title>
        <authorList>
            <person name="Hashimoto T."/>
            <person name="Horikawa D.D."/>
            <person name="Saito Y."/>
            <person name="Kuwahara H."/>
            <person name="Kozuka-Hata H."/>
            <person name="Shin-I T."/>
            <person name="Minakuchi Y."/>
            <person name="Ohishi K."/>
            <person name="Motoyama A."/>
            <person name="Aizu T."/>
            <person name="Enomoto A."/>
            <person name="Kondo K."/>
            <person name="Tanaka S."/>
            <person name="Hara Y."/>
            <person name="Koshikawa S."/>
            <person name="Sagara H."/>
            <person name="Miura T."/>
            <person name="Yokobori S."/>
            <person name="Miyagawa K."/>
            <person name="Suzuki Y."/>
            <person name="Kubo T."/>
            <person name="Oyama M."/>
            <person name="Kohara Y."/>
            <person name="Fujiyama A."/>
            <person name="Arakawa K."/>
            <person name="Katayama T."/>
            <person name="Toyoda A."/>
            <person name="Kunieda T."/>
        </authorList>
    </citation>
    <scope>NUCLEOTIDE SEQUENCE [LARGE SCALE GENOMIC DNA]</scope>
    <source>
        <strain evidence="1 2">YOKOZUNA-1</strain>
    </source>
</reference>
<gene>
    <name evidence="1" type="primary">RvY_03636</name>
    <name evidence="1" type="synonym">RvY_03636.4</name>
    <name evidence="1" type="ORF">RvY_03636-4</name>
</gene>
<sequence length="116" mass="13340">MEPKALSSPCWRTRNSSNKTVLLLQTIQLYRWMIHSVETYQTVLGYGTELMTDHATILRSRDGEPQTPFSNGYWSPTMPTLWRSRAKQRAAESCLPLELSARKCRATTTSHLLLRL</sequence>
<proteinExistence type="predicted"/>
<dbReference type="EMBL" id="BDGG01000002">
    <property type="protein sequence ID" value="GAU91371.1"/>
    <property type="molecule type" value="Genomic_DNA"/>
</dbReference>
<protein>
    <submittedName>
        <fullName evidence="1">Uncharacterized protein</fullName>
    </submittedName>
</protein>
<dbReference type="AlphaFoldDB" id="A0A1D1UPJ8"/>
<keyword evidence="2" id="KW-1185">Reference proteome</keyword>
<evidence type="ECO:0000313" key="2">
    <source>
        <dbReference type="Proteomes" id="UP000186922"/>
    </source>
</evidence>
<name>A0A1D1UPJ8_RAMVA</name>
<comment type="caution">
    <text evidence="1">The sequence shown here is derived from an EMBL/GenBank/DDBJ whole genome shotgun (WGS) entry which is preliminary data.</text>
</comment>
<dbReference type="Proteomes" id="UP000186922">
    <property type="component" value="Unassembled WGS sequence"/>
</dbReference>